<evidence type="ECO:0000313" key="2">
    <source>
        <dbReference type="Proteomes" id="UP000001338"/>
    </source>
</evidence>
<comment type="caution">
    <text evidence="1">The sequence shown here is derived from an EMBL/GenBank/DDBJ whole genome shotgun (WGS) entry which is preliminary data.</text>
</comment>
<proteinExistence type="predicted"/>
<dbReference type="EMBL" id="AFLV02000013">
    <property type="protein sequence ID" value="EKR65761.1"/>
    <property type="molecule type" value="Genomic_DNA"/>
</dbReference>
<dbReference type="Proteomes" id="UP000001338">
    <property type="component" value="Unassembled WGS sequence"/>
</dbReference>
<organism evidence="1 2">
    <name type="scientific">Leptospira weilii str. 2006001853</name>
    <dbReference type="NCBI Taxonomy" id="1001589"/>
    <lineage>
        <taxon>Bacteria</taxon>
        <taxon>Pseudomonadati</taxon>
        <taxon>Spirochaetota</taxon>
        <taxon>Spirochaetia</taxon>
        <taxon>Leptospirales</taxon>
        <taxon>Leptospiraceae</taxon>
        <taxon>Leptospira</taxon>
    </lineage>
</organism>
<evidence type="ECO:0000313" key="1">
    <source>
        <dbReference type="EMBL" id="EKR65761.1"/>
    </source>
</evidence>
<evidence type="ECO:0008006" key="3">
    <source>
        <dbReference type="Google" id="ProtNLM"/>
    </source>
</evidence>
<reference evidence="1 2" key="1">
    <citation type="submission" date="2012-10" db="EMBL/GenBank/DDBJ databases">
        <authorList>
            <person name="Harkins D.M."/>
            <person name="Durkin A.S."/>
            <person name="Brinkac L.M."/>
            <person name="Haft D.H."/>
            <person name="Selengut J.D."/>
            <person name="Sanka R."/>
            <person name="DePew J."/>
            <person name="Purushe J."/>
            <person name="Whelen A.C."/>
            <person name="Vinetz J.M."/>
            <person name="Sutton G.G."/>
            <person name="Nierman W.C."/>
            <person name="Fouts D.E."/>
        </authorList>
    </citation>
    <scope>NUCLEOTIDE SEQUENCE [LARGE SCALE GENOMIC DNA]</scope>
    <source>
        <strain evidence="1 2">2006001853</strain>
    </source>
</reference>
<gene>
    <name evidence="1" type="ORF">LEP1GSC036_2627</name>
</gene>
<dbReference type="GeneID" id="61114268"/>
<protein>
    <recommendedName>
        <fullName evidence="3">ASCH domain-containing protein</fullName>
    </recommendedName>
</protein>
<name>A0A828Z388_9LEPT</name>
<dbReference type="AlphaFoldDB" id="A0A828Z388"/>
<accession>A0A828Z388</accession>
<dbReference type="RefSeq" id="WP_004498841.1">
    <property type="nucleotide sequence ID" value="NZ_AFLV02000013.1"/>
</dbReference>
<sequence length="145" mass="17092">MKIISFGYTAAPLLAGRKTITRREWKDEYALKFHPGEIVQAYDKQARFGGKKIGEIRISWIIKQSPLLMPDSDYEEEGFAWLDENPEFIPKKFILKDGTKDMKKYFRMWEMFGEPCWAIKFEPVKLLPFESFFTSRNSSLTEVTF</sequence>